<evidence type="ECO:0000313" key="1">
    <source>
        <dbReference type="EMBL" id="CAB1128706.1"/>
    </source>
</evidence>
<dbReference type="Gene3D" id="3.40.30.80">
    <property type="match status" value="1"/>
</dbReference>
<proteinExistence type="predicted"/>
<sequence length="232" mass="24841">MAFLSERERRTLGEMLAGMRAPVRVALFTGGSPQWDGHARGLLHEVTARSRGQVQLEEYDRERDGTAAALYGVEETPTLVLLFPDGRDSGMRFVGVPLGYEFGTLINDLVDLSLDRHRVSDALAALARRLPPATTVDVFVTPTCPHCPRTVHWAHQLAALSGGRVRGRAVDALEFAAWADAQEVYAVPKTVVSNPQGQVVLALEGALPEAGWVDALAAAGGSLPPAGEGEVR</sequence>
<gene>
    <name evidence="1" type="ORF">R50_1200</name>
</gene>
<keyword evidence="2" id="KW-1185">Reference proteome</keyword>
<evidence type="ECO:0000313" key="2">
    <source>
        <dbReference type="Proteomes" id="UP000503399"/>
    </source>
</evidence>
<organism evidence="1 2">
    <name type="scientific">Candidatus Hydrogenisulfobacillus filiaventi</name>
    <dbReference type="NCBI Taxonomy" id="2707344"/>
    <lineage>
        <taxon>Bacteria</taxon>
        <taxon>Bacillati</taxon>
        <taxon>Bacillota</taxon>
        <taxon>Clostridia</taxon>
        <taxon>Eubacteriales</taxon>
        <taxon>Clostridiales Family XVII. Incertae Sedis</taxon>
        <taxon>Candidatus Hydrogenisulfobacillus</taxon>
    </lineage>
</organism>
<reference evidence="1 2" key="1">
    <citation type="submission" date="2020-02" db="EMBL/GenBank/DDBJ databases">
        <authorList>
            <person name="Hogendoorn C."/>
        </authorList>
    </citation>
    <scope>NUCLEOTIDE SEQUENCE [LARGE SCALE GENOMIC DNA]</scope>
    <source>
        <strain evidence="1">R501</strain>
    </source>
</reference>
<dbReference type="PANTHER" id="PTHR37170:SF1">
    <property type="entry name" value="GLUTAREDOXIN-LIKE PROTEIN"/>
    <property type="match status" value="1"/>
</dbReference>
<dbReference type="KEGG" id="hfv:R50_1200"/>
<protein>
    <submittedName>
        <fullName evidence="1">Glutaredoxin-like domain protein</fullName>
    </submittedName>
</protein>
<dbReference type="AlphaFoldDB" id="A0A6F8ZGE0"/>
<name>A0A6F8ZGE0_9FIRM</name>
<dbReference type="SUPFAM" id="SSF52833">
    <property type="entry name" value="Thioredoxin-like"/>
    <property type="match status" value="2"/>
</dbReference>
<dbReference type="PANTHER" id="PTHR37170">
    <property type="entry name" value="GLUTAREDOXIN-RELATED"/>
    <property type="match status" value="1"/>
</dbReference>
<dbReference type="Proteomes" id="UP000503399">
    <property type="component" value="Chromosome"/>
</dbReference>
<accession>A0A6F8ZGE0</accession>
<dbReference type="EMBL" id="LR778114">
    <property type="protein sequence ID" value="CAB1128706.1"/>
    <property type="molecule type" value="Genomic_DNA"/>
</dbReference>
<dbReference type="InterPro" id="IPR036249">
    <property type="entry name" value="Thioredoxin-like_sf"/>
</dbReference>